<evidence type="ECO:0000313" key="3">
    <source>
        <dbReference type="Proteomes" id="UP001630127"/>
    </source>
</evidence>
<evidence type="ECO:0000313" key="2">
    <source>
        <dbReference type="EMBL" id="KAL3529785.1"/>
    </source>
</evidence>
<dbReference type="AlphaFoldDB" id="A0ABD3AH26"/>
<dbReference type="EMBL" id="JBJUIK010000004">
    <property type="protein sequence ID" value="KAL3529785.1"/>
    <property type="molecule type" value="Genomic_DNA"/>
</dbReference>
<proteinExistence type="predicted"/>
<feature type="region of interest" description="Disordered" evidence="1">
    <location>
        <begin position="1"/>
        <end position="38"/>
    </location>
</feature>
<dbReference type="Proteomes" id="UP001630127">
    <property type="component" value="Unassembled WGS sequence"/>
</dbReference>
<accession>A0ABD3AH26</accession>
<gene>
    <name evidence="2" type="ORF">ACH5RR_009107</name>
</gene>
<sequence>MGEEKLRGKGKGQEWVMGGREKGLGKEGSFGGEGCCEEEGRGSSETIWSVSILYVMHFGQLGQDNIGSLEA</sequence>
<reference evidence="2 3" key="1">
    <citation type="submission" date="2024-11" db="EMBL/GenBank/DDBJ databases">
        <title>A near-complete genome assembly of Cinchona calisaya.</title>
        <authorList>
            <person name="Lian D.C."/>
            <person name="Zhao X.W."/>
            <person name="Wei L."/>
        </authorList>
    </citation>
    <scope>NUCLEOTIDE SEQUENCE [LARGE SCALE GENOMIC DNA]</scope>
    <source>
        <tissue evidence="2">Nenye</tissue>
    </source>
</reference>
<name>A0ABD3AH26_9GENT</name>
<organism evidence="2 3">
    <name type="scientific">Cinchona calisaya</name>
    <dbReference type="NCBI Taxonomy" id="153742"/>
    <lineage>
        <taxon>Eukaryota</taxon>
        <taxon>Viridiplantae</taxon>
        <taxon>Streptophyta</taxon>
        <taxon>Embryophyta</taxon>
        <taxon>Tracheophyta</taxon>
        <taxon>Spermatophyta</taxon>
        <taxon>Magnoliopsida</taxon>
        <taxon>eudicotyledons</taxon>
        <taxon>Gunneridae</taxon>
        <taxon>Pentapetalae</taxon>
        <taxon>asterids</taxon>
        <taxon>lamiids</taxon>
        <taxon>Gentianales</taxon>
        <taxon>Rubiaceae</taxon>
        <taxon>Cinchonoideae</taxon>
        <taxon>Cinchoneae</taxon>
        <taxon>Cinchona</taxon>
    </lineage>
</organism>
<evidence type="ECO:0000256" key="1">
    <source>
        <dbReference type="SAM" id="MobiDB-lite"/>
    </source>
</evidence>
<comment type="caution">
    <text evidence="2">The sequence shown here is derived from an EMBL/GenBank/DDBJ whole genome shotgun (WGS) entry which is preliminary data.</text>
</comment>
<protein>
    <submittedName>
        <fullName evidence="2">Uncharacterized protein</fullName>
    </submittedName>
</protein>
<keyword evidence="3" id="KW-1185">Reference proteome</keyword>